<evidence type="ECO:0000313" key="2">
    <source>
        <dbReference type="EMBL" id="MFB9074837.1"/>
    </source>
</evidence>
<proteinExistence type="predicted"/>
<protein>
    <submittedName>
        <fullName evidence="2">Uncharacterized protein</fullName>
    </submittedName>
</protein>
<organism evidence="2 3">
    <name type="scientific">Citricoccus parietis</name>
    <dbReference type="NCBI Taxonomy" id="592307"/>
    <lineage>
        <taxon>Bacteria</taxon>
        <taxon>Bacillati</taxon>
        <taxon>Actinomycetota</taxon>
        <taxon>Actinomycetes</taxon>
        <taxon>Micrococcales</taxon>
        <taxon>Micrococcaceae</taxon>
        <taxon>Citricoccus</taxon>
    </lineage>
</organism>
<keyword evidence="3" id="KW-1185">Reference proteome</keyword>
<evidence type="ECO:0000256" key="1">
    <source>
        <dbReference type="SAM" id="MobiDB-lite"/>
    </source>
</evidence>
<comment type="caution">
    <text evidence="2">The sequence shown here is derived from an EMBL/GenBank/DDBJ whole genome shotgun (WGS) entry which is preliminary data.</text>
</comment>
<sequence>MDAEVGLVAADADGLAFTAQGQAAGGQQGRQDGEPFHARDQLARSRGSMPRFRSSRCLRTQPAR</sequence>
<dbReference type="EMBL" id="JBHMFI010000002">
    <property type="protein sequence ID" value="MFB9074837.1"/>
    <property type="molecule type" value="Genomic_DNA"/>
</dbReference>
<feature type="region of interest" description="Disordered" evidence="1">
    <location>
        <begin position="40"/>
        <end position="64"/>
    </location>
</feature>
<reference evidence="2 3" key="1">
    <citation type="submission" date="2024-09" db="EMBL/GenBank/DDBJ databases">
        <authorList>
            <person name="Sun Q."/>
            <person name="Mori K."/>
        </authorList>
    </citation>
    <scope>NUCLEOTIDE SEQUENCE [LARGE SCALE GENOMIC DNA]</scope>
    <source>
        <strain evidence="2 3">CCM 7609</strain>
    </source>
</reference>
<name>A0ABV5G7A7_9MICC</name>
<evidence type="ECO:0000313" key="3">
    <source>
        <dbReference type="Proteomes" id="UP001589575"/>
    </source>
</evidence>
<gene>
    <name evidence="2" type="ORF">ACFFX0_28070</name>
</gene>
<dbReference type="Proteomes" id="UP001589575">
    <property type="component" value="Unassembled WGS sequence"/>
</dbReference>
<accession>A0ABV5G7A7</accession>